<keyword evidence="2" id="KW-1185">Reference proteome</keyword>
<reference evidence="1 2" key="1">
    <citation type="submission" date="2018-04" db="EMBL/GenBank/DDBJ databases">
        <title>Genomic Encyclopedia of Archaeal and Bacterial Type Strains, Phase II (KMG-II): from individual species to whole genera.</title>
        <authorList>
            <person name="Goeker M."/>
        </authorList>
    </citation>
    <scope>NUCLEOTIDE SEQUENCE [LARGE SCALE GENOMIC DNA]</scope>
    <source>
        <strain evidence="1 2">DSM 23082</strain>
    </source>
</reference>
<organism evidence="1 2">
    <name type="scientific">Christiangramia gaetbulicola</name>
    <dbReference type="NCBI Taxonomy" id="703340"/>
    <lineage>
        <taxon>Bacteria</taxon>
        <taxon>Pseudomonadati</taxon>
        <taxon>Bacteroidota</taxon>
        <taxon>Flavobacteriia</taxon>
        <taxon>Flavobacteriales</taxon>
        <taxon>Flavobacteriaceae</taxon>
        <taxon>Christiangramia</taxon>
    </lineage>
</organism>
<sequence>MANLTYKQESYELIGVLFDVHNELGGGFLEAVYSDAIEYELKARNIPFEREKRYQVNYKEVVLPHQYVADFVIYDKIILEIKSVAALNDRHIAQCINYLKVSGNKLAILANFEPDKLMHQRIVL</sequence>
<dbReference type="NCBIfam" id="TIGR04256">
    <property type="entry name" value="GxxExxY"/>
    <property type="match status" value="1"/>
</dbReference>
<evidence type="ECO:0000313" key="1">
    <source>
        <dbReference type="EMBL" id="PTX45300.1"/>
    </source>
</evidence>
<evidence type="ECO:0000313" key="2">
    <source>
        <dbReference type="Proteomes" id="UP000244174"/>
    </source>
</evidence>
<dbReference type="EMBL" id="QBKQ01000001">
    <property type="protein sequence ID" value="PTX45300.1"/>
    <property type="molecule type" value="Genomic_DNA"/>
</dbReference>
<dbReference type="AlphaFoldDB" id="A0A2T6AND7"/>
<gene>
    <name evidence="1" type="ORF">C8P64_1294</name>
</gene>
<dbReference type="InterPro" id="IPR026350">
    <property type="entry name" value="GxxExxY"/>
</dbReference>
<comment type="caution">
    <text evidence="1">The sequence shown here is derived from an EMBL/GenBank/DDBJ whole genome shotgun (WGS) entry which is preliminary data.</text>
</comment>
<accession>A0A2T6AND7</accession>
<name>A0A2T6AND7_9FLAO</name>
<dbReference type="Proteomes" id="UP000244174">
    <property type="component" value="Unassembled WGS sequence"/>
</dbReference>
<protein>
    <submittedName>
        <fullName evidence="1">GxxExxY protein</fullName>
    </submittedName>
</protein>
<dbReference type="Pfam" id="PF13366">
    <property type="entry name" value="PDDEXK_3"/>
    <property type="match status" value="1"/>
</dbReference>
<dbReference type="RefSeq" id="WP_108171182.1">
    <property type="nucleotide sequence ID" value="NZ_QBKQ01000001.1"/>
</dbReference>
<proteinExistence type="predicted"/>
<dbReference type="OrthoDB" id="9806869at2"/>